<feature type="region of interest" description="Disordered" evidence="1">
    <location>
        <begin position="103"/>
        <end position="151"/>
    </location>
</feature>
<evidence type="ECO:0000313" key="3">
    <source>
        <dbReference type="Proteomes" id="UP000283530"/>
    </source>
</evidence>
<sequence>MADIRGLKSNQQLTQQLQSLESLFASLNPPSTFHNGSQFNPNLPIQRGRMYEAYAALRESKLLQKKAQTDPKTPPKKKVSFLNGPLSTRTDLAVARSVPDLSAALRKENKKPNSSLLQKPNSTLEATPPSMRDSKGLLRGGSKSASVGEKKSVVRKSCVSLKELKGLSAAAASAIDEEGRGGLRYSKGIKKIALGQRQYG</sequence>
<evidence type="ECO:0000256" key="1">
    <source>
        <dbReference type="SAM" id="MobiDB-lite"/>
    </source>
</evidence>
<dbReference type="Proteomes" id="UP000283530">
    <property type="component" value="Unassembled WGS sequence"/>
</dbReference>
<dbReference type="PANTHER" id="PTHR37708:SF2">
    <property type="entry name" value="HOMEOBOX HOX-B3-LIKE PROTEIN"/>
    <property type="match status" value="1"/>
</dbReference>
<name>A0A3S3PMD8_9MAGN</name>
<protein>
    <submittedName>
        <fullName evidence="2">Uncharacterized protein</fullName>
    </submittedName>
</protein>
<dbReference type="OrthoDB" id="755797at2759"/>
<feature type="compositionally biased region" description="Polar residues" evidence="1">
    <location>
        <begin position="112"/>
        <end position="125"/>
    </location>
</feature>
<proteinExistence type="predicted"/>
<keyword evidence="3" id="KW-1185">Reference proteome</keyword>
<dbReference type="AlphaFoldDB" id="A0A3S3PMD8"/>
<feature type="region of interest" description="Disordered" evidence="1">
    <location>
        <begin position="63"/>
        <end position="84"/>
    </location>
</feature>
<organism evidence="2 3">
    <name type="scientific">Cinnamomum micranthum f. kanehirae</name>
    <dbReference type="NCBI Taxonomy" id="337451"/>
    <lineage>
        <taxon>Eukaryota</taxon>
        <taxon>Viridiplantae</taxon>
        <taxon>Streptophyta</taxon>
        <taxon>Embryophyta</taxon>
        <taxon>Tracheophyta</taxon>
        <taxon>Spermatophyta</taxon>
        <taxon>Magnoliopsida</taxon>
        <taxon>Magnoliidae</taxon>
        <taxon>Laurales</taxon>
        <taxon>Lauraceae</taxon>
        <taxon>Cinnamomum</taxon>
    </lineage>
</organism>
<gene>
    <name evidence="2" type="ORF">CKAN_02313400</name>
</gene>
<evidence type="ECO:0000313" key="2">
    <source>
        <dbReference type="EMBL" id="RWR93858.1"/>
    </source>
</evidence>
<dbReference type="PANTHER" id="PTHR37708">
    <property type="entry name" value="HOMEOBOX HOX-B3-LIKE PROTEIN"/>
    <property type="match status" value="1"/>
</dbReference>
<comment type="caution">
    <text evidence="2">The sequence shown here is derived from an EMBL/GenBank/DDBJ whole genome shotgun (WGS) entry which is preliminary data.</text>
</comment>
<reference evidence="2 3" key="1">
    <citation type="journal article" date="2019" name="Nat. Plants">
        <title>Stout camphor tree genome fills gaps in understanding of flowering plant genome evolution.</title>
        <authorList>
            <person name="Chaw S.M."/>
            <person name="Liu Y.C."/>
            <person name="Wu Y.W."/>
            <person name="Wang H.Y."/>
            <person name="Lin C.I."/>
            <person name="Wu C.S."/>
            <person name="Ke H.M."/>
            <person name="Chang L.Y."/>
            <person name="Hsu C.Y."/>
            <person name="Yang H.T."/>
            <person name="Sudianto E."/>
            <person name="Hsu M.H."/>
            <person name="Wu K.P."/>
            <person name="Wang L.N."/>
            <person name="Leebens-Mack J.H."/>
            <person name="Tsai I.J."/>
        </authorList>
    </citation>
    <scope>NUCLEOTIDE SEQUENCE [LARGE SCALE GENOMIC DNA]</scope>
    <source>
        <strain evidence="3">cv. Chaw 1501</strain>
        <tissue evidence="2">Young leaves</tissue>
    </source>
</reference>
<dbReference type="EMBL" id="QPKB01000010">
    <property type="protein sequence ID" value="RWR93858.1"/>
    <property type="molecule type" value="Genomic_DNA"/>
</dbReference>
<accession>A0A3S3PMD8</accession>